<reference evidence="3 4" key="1">
    <citation type="submission" date="2019-06" db="EMBL/GenBank/DDBJ databases">
        <title>A large-scale integrated study on North Sea by COGITO (Coastal Microbe Genomic &amp; Taxonomic Observatory).</title>
        <authorList>
            <person name="Teeling H."/>
        </authorList>
    </citation>
    <scope>NUCLEOTIDE SEQUENCE [LARGE SCALE GENOMIC DNA]</scope>
    <source>
        <strain evidence="3 4">MAR_2009_79</strain>
    </source>
</reference>
<accession>A0ABY3A6J1</accession>
<dbReference type="Proteomes" id="UP000315363">
    <property type="component" value="Unassembled WGS sequence"/>
</dbReference>
<protein>
    <submittedName>
        <fullName evidence="3">2TM domain-containing protein</fullName>
    </submittedName>
</protein>
<evidence type="ECO:0000313" key="4">
    <source>
        <dbReference type="Proteomes" id="UP000315363"/>
    </source>
</evidence>
<feature type="domain" description="2TM" evidence="2">
    <location>
        <begin position="13"/>
        <end position="102"/>
    </location>
</feature>
<dbReference type="Pfam" id="PF13239">
    <property type="entry name" value="2TM"/>
    <property type="match status" value="1"/>
</dbReference>
<dbReference type="InterPro" id="IPR025698">
    <property type="entry name" value="2TM_dom"/>
</dbReference>
<keyword evidence="1" id="KW-0472">Membrane</keyword>
<feature type="transmembrane region" description="Helical" evidence="1">
    <location>
        <begin position="24"/>
        <end position="45"/>
    </location>
</feature>
<evidence type="ECO:0000259" key="2">
    <source>
        <dbReference type="Pfam" id="PF13239"/>
    </source>
</evidence>
<gene>
    <name evidence="3" type="ORF">GQ41_0647</name>
</gene>
<evidence type="ECO:0000256" key="1">
    <source>
        <dbReference type="SAM" id="Phobius"/>
    </source>
</evidence>
<feature type="transmembrane region" description="Helical" evidence="1">
    <location>
        <begin position="57"/>
        <end position="79"/>
    </location>
</feature>
<keyword evidence="1" id="KW-0812">Transmembrane</keyword>
<name>A0ABY3A6J1_9FLAO</name>
<keyword evidence="1" id="KW-1133">Transmembrane helix</keyword>
<comment type="caution">
    <text evidence="3">The sequence shown here is derived from an EMBL/GenBank/DDBJ whole genome shotgun (WGS) entry which is preliminary data.</text>
</comment>
<evidence type="ECO:0000313" key="3">
    <source>
        <dbReference type="EMBL" id="TQO36080.1"/>
    </source>
</evidence>
<sequence length="112" mass="13394">MEIMDYAKGNKLKRAKKHVAELKGFYVHLVVYLAVNVFITTAKIVRNLGNGESFVEAFWDFGTFAVWLFWGIGLLFHGLKVFSYNPFFKKDWEDRQIRRYMEKEKREAEKYK</sequence>
<proteinExistence type="predicted"/>
<keyword evidence="4" id="KW-1185">Reference proteome</keyword>
<dbReference type="EMBL" id="VHIF01000001">
    <property type="protein sequence ID" value="TQO36080.1"/>
    <property type="molecule type" value="Genomic_DNA"/>
</dbReference>
<organism evidence="3 4">
    <name type="scientific">Arenibacter algicola</name>
    <dbReference type="NCBI Taxonomy" id="616991"/>
    <lineage>
        <taxon>Bacteria</taxon>
        <taxon>Pseudomonadati</taxon>
        <taxon>Bacteroidota</taxon>
        <taxon>Flavobacteriia</taxon>
        <taxon>Flavobacteriales</taxon>
        <taxon>Flavobacteriaceae</taxon>
        <taxon>Arenibacter</taxon>
    </lineage>
</organism>